<keyword evidence="4" id="KW-1185">Reference proteome</keyword>
<protein>
    <recommendedName>
        <fullName evidence="2">IclR-ED domain-containing protein</fullName>
    </recommendedName>
</protein>
<organism evidence="3 4">
    <name type="scientific">Bifidobacterium simiarum</name>
    <dbReference type="NCBI Taxonomy" id="2045441"/>
    <lineage>
        <taxon>Bacteria</taxon>
        <taxon>Bacillati</taxon>
        <taxon>Actinomycetota</taxon>
        <taxon>Actinomycetes</taxon>
        <taxon>Bifidobacteriales</taxon>
        <taxon>Bifidobacteriaceae</taxon>
        <taxon>Bifidobacterium</taxon>
    </lineage>
</organism>
<proteinExistence type="predicted"/>
<feature type="region of interest" description="Disordered" evidence="1">
    <location>
        <begin position="167"/>
        <end position="190"/>
    </location>
</feature>
<dbReference type="AlphaFoldDB" id="A0A2M9HGJ3"/>
<dbReference type="GO" id="GO:0003677">
    <property type="term" value="F:DNA binding"/>
    <property type="evidence" value="ECO:0007669"/>
    <property type="project" value="TreeGrafter"/>
</dbReference>
<dbReference type="PROSITE" id="PS51078">
    <property type="entry name" value="ICLR_ED"/>
    <property type="match status" value="1"/>
</dbReference>
<dbReference type="SUPFAM" id="SSF55781">
    <property type="entry name" value="GAF domain-like"/>
    <property type="match status" value="1"/>
</dbReference>
<evidence type="ECO:0000313" key="3">
    <source>
        <dbReference type="EMBL" id="PJM75950.1"/>
    </source>
</evidence>
<dbReference type="PANTHER" id="PTHR30136:SF35">
    <property type="entry name" value="HTH-TYPE TRANSCRIPTIONAL REGULATOR RV1719"/>
    <property type="match status" value="1"/>
</dbReference>
<reference evidence="3 4" key="1">
    <citation type="submission" date="2017-10" db="EMBL/GenBank/DDBJ databases">
        <title>Draft genome sequences of strains TRE 1, TRE 9, TRE H and TRI 7, isolated from tamarins, belonging to four potential novel Bifidobacterium species.</title>
        <authorList>
            <person name="Mattarelli P."/>
            <person name="Modesto M."/>
            <person name="Puglisi E."/>
            <person name="Morelli L."/>
            <person name="Spezio C."/>
            <person name="Bonetti A."/>
            <person name="Sandri C."/>
        </authorList>
    </citation>
    <scope>NUCLEOTIDE SEQUENCE [LARGE SCALE GENOMIC DNA]</scope>
    <source>
        <strain evidence="4">TRI7</strain>
    </source>
</reference>
<dbReference type="PANTHER" id="PTHR30136">
    <property type="entry name" value="HELIX-TURN-HELIX TRANSCRIPTIONAL REGULATOR, ICLR FAMILY"/>
    <property type="match status" value="1"/>
</dbReference>
<dbReference type="GO" id="GO:0045892">
    <property type="term" value="P:negative regulation of DNA-templated transcription"/>
    <property type="evidence" value="ECO:0007669"/>
    <property type="project" value="TreeGrafter"/>
</dbReference>
<comment type="caution">
    <text evidence="3">The sequence shown here is derived from an EMBL/GenBank/DDBJ whole genome shotgun (WGS) entry which is preliminary data.</text>
</comment>
<evidence type="ECO:0000313" key="4">
    <source>
        <dbReference type="Proteomes" id="UP000231451"/>
    </source>
</evidence>
<accession>A0A2M9HGJ3</accession>
<evidence type="ECO:0000259" key="2">
    <source>
        <dbReference type="PROSITE" id="PS51078"/>
    </source>
</evidence>
<dbReference type="Proteomes" id="UP000231451">
    <property type="component" value="Unassembled WGS sequence"/>
</dbReference>
<gene>
    <name evidence="3" type="ORF">CSQ87_02735</name>
</gene>
<dbReference type="EMBL" id="PEBK01000002">
    <property type="protein sequence ID" value="PJM75950.1"/>
    <property type="molecule type" value="Genomic_DNA"/>
</dbReference>
<dbReference type="Gene3D" id="3.30.450.40">
    <property type="match status" value="1"/>
</dbReference>
<dbReference type="Pfam" id="PF01614">
    <property type="entry name" value="IclR_C"/>
    <property type="match status" value="1"/>
</dbReference>
<dbReference type="GO" id="GO:0003700">
    <property type="term" value="F:DNA-binding transcription factor activity"/>
    <property type="evidence" value="ECO:0007669"/>
    <property type="project" value="TreeGrafter"/>
</dbReference>
<sequence>MLYIRELASPALDNLERATGLHVQLAMLEDGDARIIDRRIGKQDLPIYYHIGDAMPPVPTAVGRLLLAFASPTVISDVLDDDAFIWPSFDSPRPTPQEIRDDLDAIRRTRLAVLTTPGAPVHSVAAPVTDRTKSVVAAVGVVVRTGTIPLQQLVPLVKATAKDISRRLAGPKPRRTLPPWEEASKARPSA</sequence>
<dbReference type="InterPro" id="IPR029016">
    <property type="entry name" value="GAF-like_dom_sf"/>
</dbReference>
<dbReference type="InterPro" id="IPR050707">
    <property type="entry name" value="HTH_MetabolicPath_Reg"/>
</dbReference>
<dbReference type="InterPro" id="IPR014757">
    <property type="entry name" value="Tscrpt_reg_IclR_C"/>
</dbReference>
<feature type="domain" description="IclR-ED" evidence="2">
    <location>
        <begin position="1"/>
        <end position="170"/>
    </location>
</feature>
<name>A0A2M9HGJ3_9BIFI</name>
<evidence type="ECO:0000256" key="1">
    <source>
        <dbReference type="SAM" id="MobiDB-lite"/>
    </source>
</evidence>